<dbReference type="RefSeq" id="WP_068008043.1">
    <property type="nucleotide sequence ID" value="NZ_FOFM01000002.1"/>
</dbReference>
<name>A0A165WY10_9HYPH</name>
<evidence type="ECO:0000256" key="1">
    <source>
        <dbReference type="SAM" id="SignalP"/>
    </source>
</evidence>
<gene>
    <name evidence="2" type="ORF">PsAD2_03228</name>
</gene>
<keyword evidence="3" id="KW-1185">Reference proteome</keyword>
<dbReference type="Proteomes" id="UP000076577">
    <property type="component" value="Unassembled WGS sequence"/>
</dbReference>
<feature type="signal peptide" evidence="1">
    <location>
        <begin position="1"/>
        <end position="24"/>
    </location>
</feature>
<organism evidence="2 3">
    <name type="scientific">Pseudovibrio axinellae</name>
    <dbReference type="NCBI Taxonomy" id="989403"/>
    <lineage>
        <taxon>Bacteria</taxon>
        <taxon>Pseudomonadati</taxon>
        <taxon>Pseudomonadota</taxon>
        <taxon>Alphaproteobacteria</taxon>
        <taxon>Hyphomicrobiales</taxon>
        <taxon>Stappiaceae</taxon>
        <taxon>Pseudovibrio</taxon>
    </lineage>
</organism>
<accession>A0A165WY10</accession>
<feature type="chain" id="PRO_5007868644" evidence="1">
    <location>
        <begin position="25"/>
        <end position="78"/>
    </location>
</feature>
<dbReference type="PATRIC" id="fig|989403.3.peg.3463"/>
<proteinExistence type="predicted"/>
<dbReference type="EMBL" id="LMCB01000040">
    <property type="protein sequence ID" value="KZL17025.1"/>
    <property type="molecule type" value="Genomic_DNA"/>
</dbReference>
<keyword evidence="1" id="KW-0732">Signal</keyword>
<sequence length="78" mass="8431">MTRPLIISIVLLSAVLSFSSKAWAVTPRDTSGPGLTQLHGPAVSALKPLTAKSKLVRVYPKSKLTRYRVKPSKTKSAQ</sequence>
<dbReference type="AlphaFoldDB" id="A0A165WY10"/>
<evidence type="ECO:0000313" key="3">
    <source>
        <dbReference type="Proteomes" id="UP000076577"/>
    </source>
</evidence>
<comment type="caution">
    <text evidence="2">The sequence shown here is derived from an EMBL/GenBank/DDBJ whole genome shotgun (WGS) entry which is preliminary data.</text>
</comment>
<protein>
    <submittedName>
        <fullName evidence="2">Uncharacterized protein</fullName>
    </submittedName>
</protein>
<reference evidence="2 3" key="1">
    <citation type="journal article" date="2016" name="Front. Microbiol.">
        <title>Comparative Genomic Analysis Reveals a Diverse Repertoire of Genes Involved in Prokaryote-Eukaryote Interactions within the Pseudovibrio Genus.</title>
        <authorList>
            <person name="Romano S."/>
            <person name="Fernandez-Guerra A."/>
            <person name="Reen F.J."/>
            <person name="Glockner F.O."/>
            <person name="Crowley S.P."/>
            <person name="O'Sullivan O."/>
            <person name="Cotter P.D."/>
            <person name="Adams C."/>
            <person name="Dobson A.D."/>
            <person name="O'Gara F."/>
        </authorList>
    </citation>
    <scope>NUCLEOTIDE SEQUENCE [LARGE SCALE GENOMIC DNA]</scope>
    <source>
        <strain evidence="2 3">Ad2</strain>
    </source>
</reference>
<evidence type="ECO:0000313" key="2">
    <source>
        <dbReference type="EMBL" id="KZL17025.1"/>
    </source>
</evidence>